<dbReference type="Proteomes" id="UP000443582">
    <property type="component" value="Unassembled WGS sequence"/>
</dbReference>
<proteinExistence type="predicted"/>
<evidence type="ECO:0000313" key="4">
    <source>
        <dbReference type="Proteomes" id="UP000443582"/>
    </source>
</evidence>
<feature type="chain" id="PRO_5046092190" description="Outer membrane protein" evidence="2">
    <location>
        <begin position="19"/>
        <end position="292"/>
    </location>
</feature>
<feature type="signal peptide" evidence="2">
    <location>
        <begin position="1"/>
        <end position="18"/>
    </location>
</feature>
<sequence>MGLFRGAILAFMVTSALGATSTASMPSVPATTTTQQTAATPNPEENTIWQKLKKSPFNAQYLVEGSNGFKESINGYSFYNYLYLGYNINDRFAVKVVPYWQTDFSEKQENKDGSRTIHQQYGATQARLYVKKLLTDKENGYDLYLQYRLYHYPAATRKSGYDAKQRFYLIGGKTINDKLRIGTYAFYESYIRNSGKSSLLANYYAAVAPTYYISDKLYTSLTIDYYRQQRKSGSTEAETLSVSPEIGYSFPFVSLSASLALEPVDFRGEDPDFVDETLKNARLVVSAYFSIL</sequence>
<evidence type="ECO:0008006" key="5">
    <source>
        <dbReference type="Google" id="ProtNLM"/>
    </source>
</evidence>
<evidence type="ECO:0000313" key="3">
    <source>
        <dbReference type="EMBL" id="RZF20712.1"/>
    </source>
</evidence>
<dbReference type="EMBL" id="QDKL01000003">
    <property type="protein sequence ID" value="RZF20712.1"/>
    <property type="molecule type" value="Genomic_DNA"/>
</dbReference>
<dbReference type="RefSeq" id="WP_120404846.1">
    <property type="nucleotide sequence ID" value="NZ_QDKL01000003.1"/>
</dbReference>
<protein>
    <recommendedName>
        <fullName evidence="5">Outer membrane protein</fullName>
    </recommendedName>
</protein>
<evidence type="ECO:0000256" key="2">
    <source>
        <dbReference type="SAM" id="SignalP"/>
    </source>
</evidence>
<comment type="caution">
    <text evidence="3">The sequence shown here is derived from an EMBL/GenBank/DDBJ whole genome shotgun (WGS) entry which is preliminary data.</text>
</comment>
<keyword evidence="4" id="KW-1185">Reference proteome</keyword>
<keyword evidence="2" id="KW-0732">Signal</keyword>
<name>A0ABY0IDL7_9BACT</name>
<gene>
    <name evidence="3" type="ORF">DAY19_12055</name>
</gene>
<reference evidence="4" key="1">
    <citation type="journal article" date="2019" name="Int. J. Syst. Evol. Microbiol.">
        <title>Halobacteriovorax valvorus sp. nov., a novel prokaryotic predator isolated from coastal seawater of China.</title>
        <authorList>
            <person name="Chen M.-X."/>
        </authorList>
    </citation>
    <scope>NUCLEOTIDE SEQUENCE [LARGE SCALE GENOMIC DNA]</scope>
    <source>
        <strain evidence="4">BL9</strain>
    </source>
</reference>
<organism evidence="3 4">
    <name type="scientific">Halobacteriovorax vibrionivorans</name>
    <dbReference type="NCBI Taxonomy" id="2152716"/>
    <lineage>
        <taxon>Bacteria</taxon>
        <taxon>Pseudomonadati</taxon>
        <taxon>Bdellovibrionota</taxon>
        <taxon>Bacteriovoracia</taxon>
        <taxon>Bacteriovoracales</taxon>
        <taxon>Halobacteriovoraceae</taxon>
        <taxon>Halobacteriovorax</taxon>
    </lineage>
</organism>
<accession>A0ABY0IDL7</accession>
<feature type="compositionally biased region" description="Low complexity" evidence="1">
    <location>
        <begin position="30"/>
        <end position="40"/>
    </location>
</feature>
<feature type="region of interest" description="Disordered" evidence="1">
    <location>
        <begin position="22"/>
        <end position="42"/>
    </location>
</feature>
<evidence type="ECO:0000256" key="1">
    <source>
        <dbReference type="SAM" id="MobiDB-lite"/>
    </source>
</evidence>